<accession>A0A2N9F964</accession>
<name>A0A2N9F964_FAGSY</name>
<evidence type="ECO:0000259" key="1">
    <source>
        <dbReference type="PROSITE" id="PS50994"/>
    </source>
</evidence>
<gene>
    <name evidence="2" type="ORF">FSB_LOCUS15328</name>
</gene>
<dbReference type="InterPro" id="IPR036397">
    <property type="entry name" value="RNaseH_sf"/>
</dbReference>
<dbReference type="SUPFAM" id="SSF53098">
    <property type="entry name" value="Ribonuclease H-like"/>
    <property type="match status" value="1"/>
</dbReference>
<dbReference type="GO" id="GO:0015074">
    <property type="term" value="P:DNA integration"/>
    <property type="evidence" value="ECO:0007669"/>
    <property type="project" value="InterPro"/>
</dbReference>
<dbReference type="PROSITE" id="PS50994">
    <property type="entry name" value="INTEGRASE"/>
    <property type="match status" value="1"/>
</dbReference>
<reference evidence="2" key="1">
    <citation type="submission" date="2018-02" db="EMBL/GenBank/DDBJ databases">
        <authorList>
            <person name="Cohen D.B."/>
            <person name="Kent A.D."/>
        </authorList>
    </citation>
    <scope>NUCLEOTIDE SEQUENCE</scope>
</reference>
<organism evidence="2">
    <name type="scientific">Fagus sylvatica</name>
    <name type="common">Beechnut</name>
    <dbReference type="NCBI Taxonomy" id="28930"/>
    <lineage>
        <taxon>Eukaryota</taxon>
        <taxon>Viridiplantae</taxon>
        <taxon>Streptophyta</taxon>
        <taxon>Embryophyta</taxon>
        <taxon>Tracheophyta</taxon>
        <taxon>Spermatophyta</taxon>
        <taxon>Magnoliopsida</taxon>
        <taxon>eudicotyledons</taxon>
        <taxon>Gunneridae</taxon>
        <taxon>Pentapetalae</taxon>
        <taxon>rosids</taxon>
        <taxon>fabids</taxon>
        <taxon>Fagales</taxon>
        <taxon>Fagaceae</taxon>
        <taxon>Fagus</taxon>
    </lineage>
</organism>
<protein>
    <recommendedName>
        <fullName evidence="1">Integrase catalytic domain-containing protein</fullName>
    </recommendedName>
</protein>
<sequence length="999" mass="113062">MMIMRLSMDKTIKNYLAVVSKKFVVFNKAKKGNYMRLLTTPLALVCFESNLVDVPLNSWWVDTGASIHVTNSLHGFKSKRRPYDGEVAVYMGNGEKALVEFIGVVNLPLASGASGALCDGLYKLDLDPNYPSSHNVFATIGSKRVNDEFSSMLWHRRLGHISRERMERLTRNGILDSLDFSDFQTCVDCVKRKLTRARKKGATQSEGLLEIIHTDICGPFTPSTLGGYKYFITFIDDFSRYGYIFLIHEKSEALDMFKIYKAEIELKQEKKIKIVRSDRGGEFYGRYGEAGQIPGPFAKFLVPSKSVPKTPFELWCGHKPSLSHFRIWGCPAEVRPYDPSLKKLDPRSVSGYFVGYANKSKGYRFYCPSYSMRIVESKRAVFLEGDSVNEVVQPSMFAFKEERVAIPVPPSLESAVSLPLIEHVDEAIPIVIDAQPTDDVLLRRSQRSRKPAISNDYMVYLQEHEFDIGVVDDPSSYSQAIQSSQSTKWIDAMVDELKSMDNNNVWDLVDLPNGCRPIGCKWVFKTKKDSTGKIERYKARLVAKGFSQKGGIDYKETFSPVSSKDYFRIIMALVAHFDFELHQMDVKTAFLNGDLTEDVYMLQPDGFQVSGKEHMVCKLKKSIYGLKQASRQWYLKFDNVVTSFGFKENPVDHCIYLKISGSKIIFLVLYVDDILLASNDLGLLRETKRFLFDNFEMKDLGEASFVLGIEIHRDRSRGILGLSQKSYISRVLERFNMSTCSAGDAPVVKGDKLSKLQCPQNDLERNEMKKIPYASAVGSLMYAQVCTRPDIAFAISVLGRFQSDPGMDHWRAAKKVLRYLQRTKDFMLTYRRSDLLEVVGYADADYAGCADDLKSTSGYVFMLAGGAISWKSVKQTLTASSTMQAEYVACYEATLQAVWLRNFISRLEIVDSISKPLTIYNDNSAAVCFSKNNKRSSGSKHMHIKYLVVREKILELQTSIIHIATEEMIADPLTKGLPPKVFKKHVTHMGLFESFDVFG</sequence>
<dbReference type="Pfam" id="PF25597">
    <property type="entry name" value="SH3_retrovirus"/>
    <property type="match status" value="1"/>
</dbReference>
<dbReference type="PANTHER" id="PTHR11439">
    <property type="entry name" value="GAG-POL-RELATED RETROTRANSPOSON"/>
    <property type="match status" value="1"/>
</dbReference>
<dbReference type="InterPro" id="IPR057670">
    <property type="entry name" value="SH3_retrovirus"/>
</dbReference>
<dbReference type="GO" id="GO:0003676">
    <property type="term" value="F:nucleic acid binding"/>
    <property type="evidence" value="ECO:0007669"/>
    <property type="project" value="InterPro"/>
</dbReference>
<dbReference type="Pfam" id="PF07727">
    <property type="entry name" value="RVT_2"/>
    <property type="match status" value="1"/>
</dbReference>
<proteinExistence type="predicted"/>
<dbReference type="InterPro" id="IPR001584">
    <property type="entry name" value="Integrase_cat-core"/>
</dbReference>
<dbReference type="InterPro" id="IPR025724">
    <property type="entry name" value="GAG-pre-integrase_dom"/>
</dbReference>
<dbReference type="InterPro" id="IPR012337">
    <property type="entry name" value="RNaseH-like_sf"/>
</dbReference>
<dbReference type="Gene3D" id="3.30.420.10">
    <property type="entry name" value="Ribonuclease H-like superfamily/Ribonuclease H"/>
    <property type="match status" value="1"/>
</dbReference>
<dbReference type="GO" id="GO:0004190">
    <property type="term" value="F:aspartic-type endopeptidase activity"/>
    <property type="evidence" value="ECO:0007669"/>
    <property type="project" value="UniProtKB-KW"/>
</dbReference>
<dbReference type="CDD" id="cd09272">
    <property type="entry name" value="RNase_HI_RT_Ty1"/>
    <property type="match status" value="1"/>
</dbReference>
<dbReference type="PANTHER" id="PTHR11439:SF467">
    <property type="entry name" value="INTEGRASE CATALYTIC DOMAIN-CONTAINING PROTEIN"/>
    <property type="match status" value="1"/>
</dbReference>
<evidence type="ECO:0000313" key="2">
    <source>
        <dbReference type="EMBL" id="SPC87446.1"/>
    </source>
</evidence>
<dbReference type="InterPro" id="IPR043502">
    <property type="entry name" value="DNA/RNA_pol_sf"/>
</dbReference>
<dbReference type="Pfam" id="PF13976">
    <property type="entry name" value="gag_pre-integrs"/>
    <property type="match status" value="1"/>
</dbReference>
<dbReference type="SUPFAM" id="SSF56672">
    <property type="entry name" value="DNA/RNA polymerases"/>
    <property type="match status" value="1"/>
</dbReference>
<feature type="domain" description="Integrase catalytic" evidence="1">
    <location>
        <begin position="202"/>
        <end position="301"/>
    </location>
</feature>
<dbReference type="EMBL" id="OIVN01000922">
    <property type="protein sequence ID" value="SPC87446.1"/>
    <property type="molecule type" value="Genomic_DNA"/>
</dbReference>
<dbReference type="AlphaFoldDB" id="A0A2N9F964"/>
<dbReference type="InterPro" id="IPR013103">
    <property type="entry name" value="RVT_2"/>
</dbReference>